<dbReference type="EMBL" id="FOVR01000006">
    <property type="protein sequence ID" value="SFO44797.1"/>
    <property type="molecule type" value="Genomic_DNA"/>
</dbReference>
<keyword evidence="2" id="KW-1185">Reference proteome</keyword>
<dbReference type="AlphaFoldDB" id="A0A1I5H9B8"/>
<organism evidence="1 2">
    <name type="scientific">Cohaesibacter marisflavi</name>
    <dbReference type="NCBI Taxonomy" id="655353"/>
    <lineage>
        <taxon>Bacteria</taxon>
        <taxon>Pseudomonadati</taxon>
        <taxon>Pseudomonadota</taxon>
        <taxon>Alphaproteobacteria</taxon>
        <taxon>Hyphomicrobiales</taxon>
        <taxon>Cohaesibacteraceae</taxon>
    </lineage>
</organism>
<proteinExistence type="predicted"/>
<evidence type="ECO:0000313" key="1">
    <source>
        <dbReference type="EMBL" id="SFO44797.1"/>
    </source>
</evidence>
<name>A0A1I5H9B8_9HYPH</name>
<dbReference type="OrthoDB" id="2451827at2"/>
<reference evidence="1 2" key="1">
    <citation type="submission" date="2016-10" db="EMBL/GenBank/DDBJ databases">
        <authorList>
            <person name="de Groot N.N."/>
        </authorList>
    </citation>
    <scope>NUCLEOTIDE SEQUENCE [LARGE SCALE GENOMIC DNA]</scope>
    <source>
        <strain evidence="1 2">CGMCC 1.9157</strain>
    </source>
</reference>
<accession>A0A1I5H9B8</accession>
<sequence>MDFGSYQRAQCRGDISPALIHLTRNCDQLKSILQSWQIKASISDWVTRYDPAGATSFYDVPPCFWLQLVATNPNGRTGFGIAVAKDDLWERGGRPAIYTDIGDAQIWPESERFRIVYTKLGRLHQKIDWMHEREWRVRGPLNLDNSKYWWVPCVPTYADALELFKLFNWGMMGISMVLQCIYVLEQGHVVSRPPIPQLPMVISST</sequence>
<gene>
    <name evidence="1" type="ORF">SAMN04488056_106102</name>
</gene>
<evidence type="ECO:0000313" key="2">
    <source>
        <dbReference type="Proteomes" id="UP000199236"/>
    </source>
</evidence>
<dbReference type="RefSeq" id="WP_090072899.1">
    <property type="nucleotide sequence ID" value="NZ_FOVR01000006.1"/>
</dbReference>
<dbReference type="Proteomes" id="UP000199236">
    <property type="component" value="Unassembled WGS sequence"/>
</dbReference>
<protein>
    <submittedName>
        <fullName evidence="1">Uncharacterized protein</fullName>
    </submittedName>
</protein>